<dbReference type="AlphaFoldDB" id="A0A2N4U0W3"/>
<dbReference type="PANTHER" id="PTHR30337:SF7">
    <property type="entry name" value="PHOSPHOESTERASE"/>
    <property type="match status" value="1"/>
</dbReference>
<dbReference type="Gene3D" id="3.60.21.10">
    <property type="match status" value="1"/>
</dbReference>
<evidence type="ECO:0000259" key="2">
    <source>
        <dbReference type="Pfam" id="PF00149"/>
    </source>
</evidence>
<dbReference type="OrthoDB" id="9773856at2"/>
<dbReference type="RefSeq" id="WP_102075139.1">
    <property type="nucleotide sequence ID" value="NZ_PDNW01000017.1"/>
</dbReference>
<dbReference type="InterPro" id="IPR014576">
    <property type="entry name" value="Pesterase_YhaO"/>
</dbReference>
<comment type="caution">
    <text evidence="3">The sequence shown here is derived from an EMBL/GenBank/DDBJ whole genome shotgun (WGS) entry which is preliminary data.</text>
</comment>
<sequence>MRFIHAADIHLDSPLTGLSAYADAPVDTLRTATRDAFTNLVSLAIDERVDFMVIAGDLYDGNWKDYNTGLYFVKEMSRLDRASIPVYLLHGNHDAESEMTRKLLLPKNVSVFDSRKPSSFRLDSLGVVLHGRSFKNAATLENLAATYPDAVPGLVNIGVLHTALEGNAMHASYAPCSLAELHAKGYDYWALGHVHEYAMWRGDSVIVFPGNLQGRHIRETGPRGAVLVECSAAGEMEVQRVYVDVLRWHRLHVDVAGCSNLEEVARAIGRELESLLDAVADTIPLAVRVIVSGRTAAHGELFGMETQLRQEVLASIAALGNDKLWLEKVRLDTLAIDDGQALRERADALADLQDVLASAQDDPVFLEALRADLSGILGKAPLELRSSVPYFDDIKSGDLTTLLREIRPSLVAHLAKGD</sequence>
<proteinExistence type="predicted"/>
<dbReference type="InterPro" id="IPR004843">
    <property type="entry name" value="Calcineurin-like_PHP"/>
</dbReference>
<reference evidence="3 4" key="1">
    <citation type="submission" date="2017-10" db="EMBL/GenBank/DDBJ databases">
        <title>Two draft genome sequences of Pusillimonas sp. strains isolated from a nitrate- and radionuclide-contaminated groundwater in Russia.</title>
        <authorList>
            <person name="Grouzdev D.S."/>
            <person name="Tourova T.P."/>
            <person name="Goeva M.A."/>
            <person name="Babich T.L."/>
            <person name="Sokolova D.S."/>
            <person name="Abdullin R."/>
            <person name="Poltaraus A.B."/>
            <person name="Toshchakov S.V."/>
            <person name="Nazina T.N."/>
        </authorList>
    </citation>
    <scope>NUCLEOTIDE SEQUENCE [LARGE SCALE GENOMIC DNA]</scope>
    <source>
        <strain evidence="3 4">JR1/69-3-13</strain>
    </source>
</reference>
<evidence type="ECO:0000313" key="3">
    <source>
        <dbReference type="EMBL" id="PLC48652.1"/>
    </source>
</evidence>
<dbReference type="Pfam" id="PF00149">
    <property type="entry name" value="Metallophos"/>
    <property type="match status" value="1"/>
</dbReference>
<gene>
    <name evidence="3" type="ORF">CR159_16850</name>
</gene>
<keyword evidence="3" id="KW-0540">Nuclease</keyword>
<keyword evidence="4" id="KW-1185">Reference proteome</keyword>
<dbReference type="CDD" id="cd00840">
    <property type="entry name" value="MPP_Mre11_N"/>
    <property type="match status" value="1"/>
</dbReference>
<protein>
    <submittedName>
        <fullName evidence="3">DNA repair exonuclease</fullName>
    </submittedName>
</protein>
<dbReference type="GO" id="GO:0004527">
    <property type="term" value="F:exonuclease activity"/>
    <property type="evidence" value="ECO:0007669"/>
    <property type="project" value="UniProtKB-KW"/>
</dbReference>
<keyword evidence="3" id="KW-0269">Exonuclease</keyword>
<organism evidence="3 4">
    <name type="scientific">Pollutimonas subterranea</name>
    <dbReference type="NCBI Taxonomy" id="2045210"/>
    <lineage>
        <taxon>Bacteria</taxon>
        <taxon>Pseudomonadati</taxon>
        <taxon>Pseudomonadota</taxon>
        <taxon>Betaproteobacteria</taxon>
        <taxon>Burkholderiales</taxon>
        <taxon>Alcaligenaceae</taxon>
        <taxon>Pollutimonas</taxon>
    </lineage>
</organism>
<dbReference type="Proteomes" id="UP000234190">
    <property type="component" value="Unassembled WGS sequence"/>
</dbReference>
<dbReference type="InterPro" id="IPR029052">
    <property type="entry name" value="Metallo-depent_PP-like"/>
</dbReference>
<dbReference type="InterPro" id="IPR050535">
    <property type="entry name" value="DNA_Repair-Maintenance_Comp"/>
</dbReference>
<dbReference type="EMBL" id="PDNW01000017">
    <property type="protein sequence ID" value="PLC48652.1"/>
    <property type="molecule type" value="Genomic_DNA"/>
</dbReference>
<dbReference type="PANTHER" id="PTHR30337">
    <property type="entry name" value="COMPONENT OF ATP-DEPENDENT DSDNA EXONUCLEASE"/>
    <property type="match status" value="1"/>
</dbReference>
<feature type="domain" description="Calcineurin-like phosphoesterase" evidence="2">
    <location>
        <begin position="1"/>
        <end position="197"/>
    </location>
</feature>
<evidence type="ECO:0000256" key="1">
    <source>
        <dbReference type="ARBA" id="ARBA00022801"/>
    </source>
</evidence>
<dbReference type="PIRSF" id="PIRSF033091">
    <property type="entry name" value="Pesterase_YhaO"/>
    <property type="match status" value="1"/>
</dbReference>
<dbReference type="InterPro" id="IPR041796">
    <property type="entry name" value="Mre11_N"/>
</dbReference>
<evidence type="ECO:0000313" key="4">
    <source>
        <dbReference type="Proteomes" id="UP000234190"/>
    </source>
</evidence>
<accession>A0A2N4U0W3</accession>
<dbReference type="SUPFAM" id="SSF56300">
    <property type="entry name" value="Metallo-dependent phosphatases"/>
    <property type="match status" value="1"/>
</dbReference>
<name>A0A2N4U0W3_9BURK</name>
<keyword evidence="1" id="KW-0378">Hydrolase</keyword>